<dbReference type="Pfam" id="PF00089">
    <property type="entry name" value="Trypsin"/>
    <property type="match status" value="1"/>
</dbReference>
<evidence type="ECO:0000256" key="23">
    <source>
        <dbReference type="PROSITE-ProRule" id="PRU00076"/>
    </source>
</evidence>
<dbReference type="GO" id="GO:0006508">
    <property type="term" value="P:proteolysis"/>
    <property type="evidence" value="ECO:0007669"/>
    <property type="project" value="UniProtKB-KW"/>
</dbReference>
<dbReference type="PROSITE" id="PS50998">
    <property type="entry name" value="GLA_2"/>
    <property type="match status" value="1"/>
</dbReference>
<keyword evidence="9" id="KW-0597">Phosphoprotein</keyword>
<sequence length="553" mass="61214">MARVGLLVFIVCFQLGTHGLSAEITEDNTETVFVSQQTAHVVLKRQRRFNSGRLEEIIQKANLERECREEQCTMEEAREWFEDDEKTMEFWSSYTDGDQCEPKPCQNGGACQDGVNSYICWCKPNFGGKNCETEMTRQCSINNGGCSHFCTMQGQQPVCQCAAGYKLGTDQKSCEPTGLFSCGIVSLSSGSVARSIRQTRSSNTQSSITMPHNSTISRHDYDYDYYEESENYLDPPTNKTDAFNSSSDSVLNVRSVRLGSSSLDEVETGNISATHGRSIVPPQKPSWGFPMLPNVTAEQNSDQRIVGGNEATPGEIPWQVALMAFVQRHNKVQPVCGGSLLNEYWVITAAHCLVLAKGAGQNISVRVGEHDVNVVEATESDHEVAEEHMHPLYEFKKSQFNHDIALLKLATPVELSNERRPICVGPKSFVQNLLRESRGSLVSGWGRIRGMGLEADKLQKITVPLADRTLCKQNSQEHITRFMFCAGVADGLTDACQGDSGGPHATNYKGTWFLTGIVSWGEGCAQKGRFGVYTRVSRYYNWIVQTTGILGTN</sequence>
<dbReference type="AlphaFoldDB" id="A0A3Q2UQ68"/>
<keyword evidence="11" id="KW-0356">Hemostasis</keyword>
<dbReference type="InterPro" id="IPR018097">
    <property type="entry name" value="EGF_Ca-bd_CS"/>
</dbReference>
<keyword evidence="8 23" id="KW-0245">EGF-like domain</keyword>
<dbReference type="SMART" id="SM00069">
    <property type="entry name" value="GLA"/>
    <property type="match status" value="1"/>
</dbReference>
<keyword evidence="10 24" id="KW-0645">Protease</keyword>
<dbReference type="SUPFAM" id="SSF57630">
    <property type="entry name" value="GLA-domain"/>
    <property type="match status" value="1"/>
</dbReference>
<dbReference type="FunFam" id="4.10.740.10:FF:000001">
    <property type="entry name" value="vitamin K-dependent protein S"/>
    <property type="match status" value="1"/>
</dbReference>
<evidence type="ECO:0000256" key="10">
    <source>
        <dbReference type="ARBA" id="ARBA00022670"/>
    </source>
</evidence>
<evidence type="ECO:0000313" key="29">
    <source>
        <dbReference type="Ensembl" id="ENSFHEP00000034516.1"/>
    </source>
</evidence>
<keyword evidence="21" id="KW-0325">Glycoprotein</keyword>
<dbReference type="PROSITE" id="PS50026">
    <property type="entry name" value="EGF_3"/>
    <property type="match status" value="1"/>
</dbReference>
<keyword evidence="7" id="KW-0964">Secreted</keyword>
<dbReference type="InterPro" id="IPR001314">
    <property type="entry name" value="Peptidase_S1A"/>
</dbReference>
<keyword evidence="12" id="KW-0479">Metal-binding</keyword>
<evidence type="ECO:0000256" key="4">
    <source>
        <dbReference type="ARBA" id="ARBA00012066"/>
    </source>
</evidence>
<evidence type="ECO:0000256" key="19">
    <source>
        <dbReference type="ARBA" id="ARBA00023145"/>
    </source>
</evidence>
<dbReference type="InterPro" id="IPR050442">
    <property type="entry name" value="Peptidase_S1_coag_factors"/>
</dbReference>
<dbReference type="PRINTS" id="PR00722">
    <property type="entry name" value="CHYMOTRYPSIN"/>
</dbReference>
<dbReference type="InterPro" id="IPR043504">
    <property type="entry name" value="Peptidase_S1_PA_chymotrypsin"/>
</dbReference>
<dbReference type="InterPro" id="IPR001881">
    <property type="entry name" value="EGF-like_Ca-bd_dom"/>
</dbReference>
<dbReference type="InterPro" id="IPR017857">
    <property type="entry name" value="Coagulation_fac-like_Gla_dom"/>
</dbReference>
<dbReference type="GeneTree" id="ENSGT00940000159516"/>
<dbReference type="PROSITE" id="PS00135">
    <property type="entry name" value="TRYPSIN_SER"/>
    <property type="match status" value="1"/>
</dbReference>
<feature type="chain" id="PRO_5018601739" description="Coagulation factor IX" evidence="25">
    <location>
        <begin position="23"/>
        <end position="553"/>
    </location>
</feature>
<keyword evidence="16" id="KW-0106">Calcium</keyword>
<dbReference type="Proteomes" id="UP000265000">
    <property type="component" value="Unplaced"/>
</dbReference>
<evidence type="ECO:0000256" key="24">
    <source>
        <dbReference type="RuleBase" id="RU363034"/>
    </source>
</evidence>
<evidence type="ECO:0000259" key="27">
    <source>
        <dbReference type="PROSITE" id="PS50240"/>
    </source>
</evidence>
<reference evidence="29" key="2">
    <citation type="submission" date="2025-09" db="UniProtKB">
        <authorList>
            <consortium name="Ensembl"/>
        </authorList>
    </citation>
    <scope>IDENTIFICATION</scope>
</reference>
<evidence type="ECO:0000256" key="18">
    <source>
        <dbReference type="ARBA" id="ARBA00023084"/>
    </source>
</evidence>
<dbReference type="PRINTS" id="PR00001">
    <property type="entry name" value="GLABLOOD"/>
</dbReference>
<dbReference type="GO" id="GO:0005615">
    <property type="term" value="C:extracellular space"/>
    <property type="evidence" value="ECO:0007669"/>
    <property type="project" value="TreeGrafter"/>
</dbReference>
<feature type="signal peptide" evidence="25">
    <location>
        <begin position="1"/>
        <end position="22"/>
    </location>
</feature>
<evidence type="ECO:0000256" key="13">
    <source>
        <dbReference type="ARBA" id="ARBA00022729"/>
    </source>
</evidence>
<comment type="subcellular location">
    <subcellularLocation>
        <location evidence="3">Secreted</location>
    </subcellularLocation>
</comment>
<dbReference type="InterPro" id="IPR001254">
    <property type="entry name" value="Trypsin_dom"/>
</dbReference>
<dbReference type="CDD" id="cd00054">
    <property type="entry name" value="EGF_CA"/>
    <property type="match status" value="1"/>
</dbReference>
<evidence type="ECO:0000256" key="1">
    <source>
        <dbReference type="ARBA" id="ARBA00001368"/>
    </source>
</evidence>
<dbReference type="Pfam" id="PF14670">
    <property type="entry name" value="FXa_inhibition"/>
    <property type="match status" value="1"/>
</dbReference>
<dbReference type="PROSITE" id="PS00134">
    <property type="entry name" value="TRYPSIN_HIS"/>
    <property type="match status" value="1"/>
</dbReference>
<dbReference type="Gene3D" id="2.40.10.10">
    <property type="entry name" value="Trypsin-like serine proteases"/>
    <property type="match status" value="2"/>
</dbReference>
<dbReference type="GO" id="GO:0004252">
    <property type="term" value="F:serine-type endopeptidase activity"/>
    <property type="evidence" value="ECO:0007669"/>
    <property type="project" value="UniProtKB-EC"/>
</dbReference>
<evidence type="ECO:0000256" key="15">
    <source>
        <dbReference type="ARBA" id="ARBA00022825"/>
    </source>
</evidence>
<proteinExistence type="predicted"/>
<comment type="catalytic activity">
    <reaction evidence="1">
        <text>Selective cleavage of Arg-|-Ile bond in factor X to form factor Xa.</text>
        <dbReference type="EC" id="3.4.21.22"/>
    </reaction>
</comment>
<dbReference type="Pfam" id="PF00594">
    <property type="entry name" value="Gla"/>
    <property type="match status" value="1"/>
</dbReference>
<evidence type="ECO:0000256" key="25">
    <source>
        <dbReference type="SAM" id="SignalP"/>
    </source>
</evidence>
<dbReference type="FunFam" id="2.40.10.10:FF:000120">
    <property type="entry name" value="Putative serine protease"/>
    <property type="match status" value="1"/>
</dbReference>
<dbReference type="PANTHER" id="PTHR24278">
    <property type="entry name" value="COAGULATION FACTOR"/>
    <property type="match status" value="1"/>
</dbReference>
<keyword evidence="19" id="KW-0865">Zymogen</keyword>
<dbReference type="Gene3D" id="4.10.740.10">
    <property type="entry name" value="Coagulation Factor IX"/>
    <property type="match status" value="1"/>
</dbReference>
<evidence type="ECO:0000256" key="12">
    <source>
        <dbReference type="ARBA" id="ARBA00022723"/>
    </source>
</evidence>
<keyword evidence="17" id="KW-0460">Magnesium</keyword>
<evidence type="ECO:0000313" key="30">
    <source>
        <dbReference type="Proteomes" id="UP000265000"/>
    </source>
</evidence>
<feature type="domain" description="Gla" evidence="28">
    <location>
        <begin position="50"/>
        <end position="96"/>
    </location>
</feature>
<evidence type="ECO:0000256" key="6">
    <source>
        <dbReference type="ARBA" id="ARBA00022479"/>
    </source>
</evidence>
<evidence type="ECO:0000256" key="22">
    <source>
        <dbReference type="ARBA" id="ARBA00031357"/>
    </source>
</evidence>
<dbReference type="PROSITE" id="PS00022">
    <property type="entry name" value="EGF_1"/>
    <property type="match status" value="1"/>
</dbReference>
<protein>
    <recommendedName>
        <fullName evidence="5">Coagulation factor IX</fullName>
        <ecNumber evidence="4">3.4.21.22</ecNumber>
    </recommendedName>
    <alternativeName>
        <fullName evidence="22">Christmas factor</fullName>
    </alternativeName>
</protein>
<evidence type="ECO:0000256" key="16">
    <source>
        <dbReference type="ARBA" id="ARBA00022837"/>
    </source>
</evidence>
<evidence type="ECO:0000256" key="11">
    <source>
        <dbReference type="ARBA" id="ARBA00022696"/>
    </source>
</evidence>
<evidence type="ECO:0000256" key="8">
    <source>
        <dbReference type="ARBA" id="ARBA00022536"/>
    </source>
</evidence>
<keyword evidence="13 25" id="KW-0732">Signal</keyword>
<evidence type="ECO:0000256" key="2">
    <source>
        <dbReference type="ARBA" id="ARBA00002741"/>
    </source>
</evidence>
<dbReference type="SMART" id="SM00020">
    <property type="entry name" value="Tryp_SPc"/>
    <property type="match status" value="1"/>
</dbReference>
<evidence type="ECO:0000256" key="5">
    <source>
        <dbReference type="ARBA" id="ARBA00019454"/>
    </source>
</evidence>
<dbReference type="PANTHER" id="PTHR24278:SF31">
    <property type="entry name" value="COAGULATION FACTOR IX"/>
    <property type="match status" value="1"/>
</dbReference>
<dbReference type="PROSITE" id="PS01187">
    <property type="entry name" value="EGF_CA"/>
    <property type="match status" value="1"/>
</dbReference>
<dbReference type="Pfam" id="PF00008">
    <property type="entry name" value="EGF"/>
    <property type="match status" value="1"/>
</dbReference>
<feature type="domain" description="EGF-like" evidence="26">
    <location>
        <begin position="96"/>
        <end position="132"/>
    </location>
</feature>
<dbReference type="InterPro" id="IPR000742">
    <property type="entry name" value="EGF"/>
</dbReference>
<evidence type="ECO:0000256" key="7">
    <source>
        <dbReference type="ARBA" id="ARBA00022525"/>
    </source>
</evidence>
<dbReference type="InterPro" id="IPR000152">
    <property type="entry name" value="EGF-type_Asp/Asn_hydroxyl_site"/>
</dbReference>
<dbReference type="PROSITE" id="PS50240">
    <property type="entry name" value="TRYPSIN_DOM"/>
    <property type="match status" value="1"/>
</dbReference>
<evidence type="ECO:0000256" key="20">
    <source>
        <dbReference type="ARBA" id="ARBA00023157"/>
    </source>
</evidence>
<comment type="caution">
    <text evidence="23">Lacks conserved residue(s) required for the propagation of feature annotation.</text>
</comment>
<dbReference type="STRING" id="8078.ENSFHEP00000034516"/>
<dbReference type="GO" id="GO:0005509">
    <property type="term" value="F:calcium ion binding"/>
    <property type="evidence" value="ECO:0007669"/>
    <property type="project" value="InterPro"/>
</dbReference>
<dbReference type="PRINTS" id="PR00010">
    <property type="entry name" value="EGFBLOOD"/>
</dbReference>
<name>A0A3Q2UQ68_FUNHE</name>
<feature type="disulfide bond" evidence="23">
    <location>
        <begin position="122"/>
        <end position="131"/>
    </location>
</feature>
<dbReference type="GO" id="GO:0007596">
    <property type="term" value="P:blood coagulation"/>
    <property type="evidence" value="ECO:0007669"/>
    <property type="project" value="UniProtKB-KW"/>
</dbReference>
<dbReference type="SMART" id="SM00181">
    <property type="entry name" value="EGF"/>
    <property type="match status" value="2"/>
</dbReference>
<dbReference type="FunFam" id="2.10.25.10:FF:000162">
    <property type="entry name" value="Coagulation factor X (Predicted)"/>
    <property type="match status" value="1"/>
</dbReference>
<keyword evidence="15 24" id="KW-0720">Serine protease</keyword>
<dbReference type="SUPFAM" id="SSF57196">
    <property type="entry name" value="EGF/Laminin"/>
    <property type="match status" value="2"/>
</dbReference>
<dbReference type="InterPro" id="IPR035972">
    <property type="entry name" value="GLA-like_dom_SF"/>
</dbReference>
<dbReference type="PROSITE" id="PS00011">
    <property type="entry name" value="GLA_1"/>
    <property type="match status" value="1"/>
</dbReference>
<evidence type="ECO:0000256" key="14">
    <source>
        <dbReference type="ARBA" id="ARBA00022801"/>
    </source>
</evidence>
<comment type="function">
    <text evidence="2">Factor IX is a vitamin K-dependent plasma protein that participates in the intrinsic pathway of blood coagulation by converting factor X to its active form in the presence of Ca(2+) ions, phospholipids, and factor VIIIa.</text>
</comment>
<dbReference type="InterPro" id="IPR033116">
    <property type="entry name" value="TRYPSIN_SER"/>
</dbReference>
<keyword evidence="18" id="KW-0094">Blood coagulation</keyword>
<dbReference type="InterPro" id="IPR000294">
    <property type="entry name" value="GLA_domain"/>
</dbReference>
<dbReference type="Gene3D" id="2.10.25.10">
    <property type="entry name" value="Laminin"/>
    <property type="match status" value="2"/>
</dbReference>
<dbReference type="CDD" id="cd00190">
    <property type="entry name" value="Tryp_SPc"/>
    <property type="match status" value="1"/>
</dbReference>
<keyword evidence="30" id="KW-1185">Reference proteome</keyword>
<keyword evidence="14 24" id="KW-0378">Hydrolase</keyword>
<keyword evidence="20 23" id="KW-1015">Disulfide bond</keyword>
<dbReference type="InterPro" id="IPR009003">
    <property type="entry name" value="Peptidase_S1_PA"/>
</dbReference>
<dbReference type="SMART" id="SM00179">
    <property type="entry name" value="EGF_CA"/>
    <property type="match status" value="1"/>
</dbReference>
<keyword evidence="6" id="KW-0301">Gamma-carboxyglutamic acid</keyword>
<evidence type="ECO:0000259" key="26">
    <source>
        <dbReference type="PROSITE" id="PS50026"/>
    </source>
</evidence>
<evidence type="ECO:0000256" key="9">
    <source>
        <dbReference type="ARBA" id="ARBA00022553"/>
    </source>
</evidence>
<dbReference type="EC" id="3.4.21.22" evidence="4"/>
<evidence type="ECO:0000256" key="3">
    <source>
        <dbReference type="ARBA" id="ARBA00004613"/>
    </source>
</evidence>
<dbReference type="SUPFAM" id="SSF50494">
    <property type="entry name" value="Trypsin-like serine proteases"/>
    <property type="match status" value="1"/>
</dbReference>
<evidence type="ECO:0000256" key="21">
    <source>
        <dbReference type="ARBA" id="ARBA00023180"/>
    </source>
</evidence>
<dbReference type="InterPro" id="IPR018114">
    <property type="entry name" value="TRYPSIN_HIS"/>
</dbReference>
<dbReference type="PROSITE" id="PS00010">
    <property type="entry name" value="ASX_HYDROXYL"/>
    <property type="match status" value="1"/>
</dbReference>
<evidence type="ECO:0000259" key="28">
    <source>
        <dbReference type="PROSITE" id="PS50998"/>
    </source>
</evidence>
<accession>A0A3Q2UQ68</accession>
<feature type="domain" description="Peptidase S1" evidence="27">
    <location>
        <begin position="305"/>
        <end position="548"/>
    </location>
</feature>
<evidence type="ECO:0000256" key="17">
    <source>
        <dbReference type="ARBA" id="ARBA00022842"/>
    </source>
</evidence>
<organism evidence="29 30">
    <name type="scientific">Fundulus heteroclitus</name>
    <name type="common">Killifish</name>
    <name type="synonym">Mummichog</name>
    <dbReference type="NCBI Taxonomy" id="8078"/>
    <lineage>
        <taxon>Eukaryota</taxon>
        <taxon>Metazoa</taxon>
        <taxon>Chordata</taxon>
        <taxon>Craniata</taxon>
        <taxon>Vertebrata</taxon>
        <taxon>Euteleostomi</taxon>
        <taxon>Actinopterygii</taxon>
        <taxon>Neopterygii</taxon>
        <taxon>Teleostei</taxon>
        <taxon>Neoteleostei</taxon>
        <taxon>Acanthomorphata</taxon>
        <taxon>Ovalentaria</taxon>
        <taxon>Atherinomorphae</taxon>
        <taxon>Cyprinodontiformes</taxon>
        <taxon>Fundulidae</taxon>
        <taxon>Fundulus</taxon>
    </lineage>
</organism>
<dbReference type="Ensembl" id="ENSFHET00000029843.1">
    <property type="protein sequence ID" value="ENSFHEP00000034516.1"/>
    <property type="gene ID" value="ENSFHEG00000022273.1"/>
</dbReference>
<reference evidence="29" key="1">
    <citation type="submission" date="2025-08" db="UniProtKB">
        <authorList>
            <consortium name="Ensembl"/>
        </authorList>
    </citation>
    <scope>IDENTIFICATION</scope>
</reference>